<keyword evidence="1" id="KW-0812">Transmembrane</keyword>
<keyword evidence="3" id="KW-1185">Reference proteome</keyword>
<feature type="transmembrane region" description="Helical" evidence="1">
    <location>
        <begin position="45"/>
        <end position="65"/>
    </location>
</feature>
<name>A0ABM7V505_9FLAO</name>
<dbReference type="EMBL" id="AP025184">
    <property type="protein sequence ID" value="BDB54620.1"/>
    <property type="molecule type" value="Genomic_DNA"/>
</dbReference>
<dbReference type="RefSeq" id="WP_229318399.1">
    <property type="nucleotide sequence ID" value="NZ_AP025184.1"/>
</dbReference>
<feature type="transmembrane region" description="Helical" evidence="1">
    <location>
        <begin position="113"/>
        <end position="132"/>
    </location>
</feature>
<organism evidence="2 3">
    <name type="scientific">Flavobacterium ammoniigenes</name>
    <dbReference type="NCBI Taxonomy" id="1751095"/>
    <lineage>
        <taxon>Bacteria</taxon>
        <taxon>Pseudomonadati</taxon>
        <taxon>Bacteroidota</taxon>
        <taxon>Flavobacteriia</taxon>
        <taxon>Flavobacteriales</taxon>
        <taxon>Flavobacteriaceae</taxon>
        <taxon>Flavobacterium</taxon>
    </lineage>
</organism>
<gene>
    <name evidence="2" type="ORF">GENT5_09250</name>
</gene>
<feature type="transmembrane region" description="Helical" evidence="1">
    <location>
        <begin position="12"/>
        <end position="30"/>
    </location>
</feature>
<reference evidence="2 3" key="2">
    <citation type="journal article" date="2022" name="Microorganisms">
        <title>Complete Genome Sequences of Two Flavobacterium ammonificans Strains and a Flavobacterium ammoniigenes Strain of Ammonifying Bacterioplankton Isolated from Surface River Water.</title>
        <authorList>
            <person name="Suda W."/>
            <person name="Ogata Y."/>
            <person name="Shindo C."/>
            <person name="Watanabe K."/>
        </authorList>
    </citation>
    <scope>NUCLEOTIDE SEQUENCE [LARGE SCALE GENOMIC DNA]</scope>
    <source>
        <strain evidence="2 3">GENT5</strain>
    </source>
</reference>
<keyword evidence="1" id="KW-0472">Membrane</keyword>
<evidence type="ECO:0000313" key="3">
    <source>
        <dbReference type="Proteomes" id="UP001319867"/>
    </source>
</evidence>
<proteinExistence type="predicted"/>
<sequence length="133" mass="15451">MSLYNSERRRFIMGLFIIVLVYSAYYIFFADSENAVTIPRRMRHIIKFSTTILVYLIGSFHLGTLQQKWMRMLWHCIHISLLVTITSIGLYDWTFGMVSNSTKDVAQSMQEFLISPVLYVGMGILNSKYVGFS</sequence>
<feature type="transmembrane region" description="Helical" evidence="1">
    <location>
        <begin position="72"/>
        <end position="93"/>
    </location>
</feature>
<dbReference type="Proteomes" id="UP001319867">
    <property type="component" value="Chromosome"/>
</dbReference>
<reference evidence="2 3" key="1">
    <citation type="journal article" date="2022" name="Int. J. Syst. Evol. Microbiol.">
        <title>Flavobacterium ammonificans sp. nov. and Flavobacterium ammoniigenes sp. nov., ammonifying bacteria isolated from surface river water.</title>
        <authorList>
            <person name="Watanabe K."/>
            <person name="Kitamura T."/>
            <person name="Ogata Y."/>
            <person name="Shindo C."/>
            <person name="Suda W."/>
        </authorList>
    </citation>
    <scope>NUCLEOTIDE SEQUENCE [LARGE SCALE GENOMIC DNA]</scope>
    <source>
        <strain evidence="2 3">GENT5</strain>
    </source>
</reference>
<accession>A0ABM7V505</accession>
<keyword evidence="1" id="KW-1133">Transmembrane helix</keyword>
<protein>
    <submittedName>
        <fullName evidence="2">Uncharacterized protein</fullName>
    </submittedName>
</protein>
<evidence type="ECO:0000313" key="2">
    <source>
        <dbReference type="EMBL" id="BDB54620.1"/>
    </source>
</evidence>
<evidence type="ECO:0000256" key="1">
    <source>
        <dbReference type="SAM" id="Phobius"/>
    </source>
</evidence>